<dbReference type="SUPFAM" id="SSF47413">
    <property type="entry name" value="lambda repressor-like DNA-binding domains"/>
    <property type="match status" value="1"/>
</dbReference>
<proteinExistence type="inferred from homology"/>
<accession>A0AAE3KTE6</accession>
<dbReference type="InterPro" id="IPR010359">
    <property type="entry name" value="IrrE_HExxH"/>
</dbReference>
<dbReference type="PANTHER" id="PTHR43236">
    <property type="entry name" value="ANTITOXIN HIGA1"/>
    <property type="match status" value="1"/>
</dbReference>
<reference evidence="3 4" key="1">
    <citation type="submission" date="2018-11" db="EMBL/GenBank/DDBJ databases">
        <title>Novel bacteria species description.</title>
        <authorList>
            <person name="Han J.-H."/>
        </authorList>
    </citation>
    <scope>NUCLEOTIDE SEQUENCE [LARGE SCALE GENOMIC DNA]</scope>
    <source>
        <strain evidence="3 4">KCTC23259</strain>
    </source>
</reference>
<dbReference type="SMART" id="SM00530">
    <property type="entry name" value="HTH_XRE"/>
    <property type="match status" value="1"/>
</dbReference>
<dbReference type="CDD" id="cd00093">
    <property type="entry name" value="HTH_XRE"/>
    <property type="match status" value="1"/>
</dbReference>
<protein>
    <submittedName>
        <fullName evidence="3">Helix-turn-helix domain-containing protein</fullName>
    </submittedName>
</protein>
<dbReference type="RefSeq" id="WP_255035924.1">
    <property type="nucleotide sequence ID" value="NZ_RJUF01000006.1"/>
</dbReference>
<name>A0AAE3KTE6_9BACT</name>
<evidence type="ECO:0000259" key="2">
    <source>
        <dbReference type="PROSITE" id="PS50943"/>
    </source>
</evidence>
<gene>
    <name evidence="3" type="ORF">EGI31_04335</name>
</gene>
<dbReference type="AlphaFoldDB" id="A0AAE3KTE6"/>
<dbReference type="Gene3D" id="1.10.10.2910">
    <property type="match status" value="1"/>
</dbReference>
<keyword evidence="4" id="KW-1185">Reference proteome</keyword>
<dbReference type="InterPro" id="IPR001387">
    <property type="entry name" value="Cro/C1-type_HTH"/>
</dbReference>
<organism evidence="3 4">
    <name type="scientific">Lacihabitans soyangensis</name>
    <dbReference type="NCBI Taxonomy" id="869394"/>
    <lineage>
        <taxon>Bacteria</taxon>
        <taxon>Pseudomonadati</taxon>
        <taxon>Bacteroidota</taxon>
        <taxon>Cytophagia</taxon>
        <taxon>Cytophagales</taxon>
        <taxon>Leadbetterellaceae</taxon>
        <taxon>Lacihabitans</taxon>
    </lineage>
</organism>
<sequence length="351" mass="39733">MSAINQNIDFAERLASARRMAGLSLQELADLMENSISKQAIHQFEQGKSKPEAGTLQNMANALKVSLDYFFRSNTLTFEKLAYRKKVKLTKTEEAAIQETAKDKLERYFEVESLTDTVLKFQNPIVGTYITNQEDIEKAAESLRQKWELGVKPIPSVIEMLEEKGLKVIEIDASYAFQGFSAAANEELVIVLNKKDDACRKRFTAVHELAHIVLDIDESLDEEKTCHSFAGAFLFPRQSVIEVFSEKRKKVAFAELKQQKEYYGLSIQAILMRLRNLEIINDSTYKGFMIWMTKMGYRTKEPGQYAGVEKAMRFSGLVYRAAIEEVVSLSKAASLAGQSLGDFRRTLTGNN</sequence>
<feature type="domain" description="HTH cro/C1-type" evidence="2">
    <location>
        <begin position="14"/>
        <end position="70"/>
    </location>
</feature>
<dbReference type="Proteomes" id="UP001204144">
    <property type="component" value="Unassembled WGS sequence"/>
</dbReference>
<dbReference type="Pfam" id="PF06114">
    <property type="entry name" value="Peptidase_M78"/>
    <property type="match status" value="1"/>
</dbReference>
<dbReference type="Gene3D" id="1.10.260.40">
    <property type="entry name" value="lambda repressor-like DNA-binding domains"/>
    <property type="match status" value="1"/>
</dbReference>
<dbReference type="EMBL" id="RJUF01000006">
    <property type="protein sequence ID" value="MCP9762171.1"/>
    <property type="molecule type" value="Genomic_DNA"/>
</dbReference>
<dbReference type="PROSITE" id="PS50943">
    <property type="entry name" value="HTH_CROC1"/>
    <property type="match status" value="1"/>
</dbReference>
<evidence type="ECO:0000313" key="4">
    <source>
        <dbReference type="Proteomes" id="UP001204144"/>
    </source>
</evidence>
<dbReference type="InterPro" id="IPR052345">
    <property type="entry name" value="Rad_response_metalloprotease"/>
</dbReference>
<evidence type="ECO:0000313" key="3">
    <source>
        <dbReference type="EMBL" id="MCP9762171.1"/>
    </source>
</evidence>
<dbReference type="GO" id="GO:0003677">
    <property type="term" value="F:DNA binding"/>
    <property type="evidence" value="ECO:0007669"/>
    <property type="project" value="InterPro"/>
</dbReference>
<dbReference type="PANTHER" id="PTHR43236:SF1">
    <property type="entry name" value="BLL7220 PROTEIN"/>
    <property type="match status" value="1"/>
</dbReference>
<comment type="similarity">
    <text evidence="1">Belongs to the short-chain fatty acyl-CoA assimilation regulator (ScfR) family.</text>
</comment>
<dbReference type="Pfam" id="PF01381">
    <property type="entry name" value="HTH_3"/>
    <property type="match status" value="1"/>
</dbReference>
<evidence type="ECO:0000256" key="1">
    <source>
        <dbReference type="ARBA" id="ARBA00007227"/>
    </source>
</evidence>
<dbReference type="InterPro" id="IPR010982">
    <property type="entry name" value="Lambda_DNA-bd_dom_sf"/>
</dbReference>
<comment type="caution">
    <text evidence="3">The sequence shown here is derived from an EMBL/GenBank/DDBJ whole genome shotgun (WGS) entry which is preliminary data.</text>
</comment>